<feature type="transmembrane region" description="Helical" evidence="2">
    <location>
        <begin position="89"/>
        <end position="109"/>
    </location>
</feature>
<keyword evidence="4" id="KW-1185">Reference proteome</keyword>
<gene>
    <name evidence="3" type="ORF">DFO65_11282</name>
</gene>
<keyword evidence="2" id="KW-1133">Transmembrane helix</keyword>
<dbReference type="Proteomes" id="UP000253509">
    <property type="component" value="Unassembled WGS sequence"/>
</dbReference>
<organism evidence="3 4">
    <name type="scientific">Brevibacterium celere</name>
    <dbReference type="NCBI Taxonomy" id="225845"/>
    <lineage>
        <taxon>Bacteria</taxon>
        <taxon>Bacillati</taxon>
        <taxon>Actinomycetota</taxon>
        <taxon>Actinomycetes</taxon>
        <taxon>Micrococcales</taxon>
        <taxon>Brevibacteriaceae</taxon>
        <taxon>Brevibacterium</taxon>
    </lineage>
</organism>
<reference evidence="3 4" key="1">
    <citation type="submission" date="2018-06" db="EMBL/GenBank/DDBJ databases">
        <title>Freshwater and sediment microbial communities from various areas in North America, analyzing microbe dynamics in response to fracking.</title>
        <authorList>
            <person name="Lamendella R."/>
        </authorList>
    </citation>
    <scope>NUCLEOTIDE SEQUENCE [LARGE SCALE GENOMIC DNA]</scope>
    <source>
        <strain evidence="3 4">3b_TX</strain>
    </source>
</reference>
<keyword evidence="2" id="KW-0472">Membrane</keyword>
<feature type="region of interest" description="Disordered" evidence="1">
    <location>
        <begin position="1"/>
        <end position="24"/>
    </location>
</feature>
<evidence type="ECO:0000313" key="4">
    <source>
        <dbReference type="Proteomes" id="UP000253509"/>
    </source>
</evidence>
<evidence type="ECO:0000313" key="3">
    <source>
        <dbReference type="EMBL" id="RBP69548.1"/>
    </source>
</evidence>
<dbReference type="EMBL" id="QNSB01000012">
    <property type="protein sequence ID" value="RBP69548.1"/>
    <property type="molecule type" value="Genomic_DNA"/>
</dbReference>
<feature type="transmembrane region" description="Helical" evidence="2">
    <location>
        <begin position="58"/>
        <end position="77"/>
    </location>
</feature>
<name>A0A366IED6_9MICO</name>
<evidence type="ECO:0000256" key="1">
    <source>
        <dbReference type="SAM" id="MobiDB-lite"/>
    </source>
</evidence>
<protein>
    <submittedName>
        <fullName evidence="3">Uncharacterized protein</fullName>
    </submittedName>
</protein>
<keyword evidence="2" id="KW-0812">Transmembrane</keyword>
<evidence type="ECO:0000256" key="2">
    <source>
        <dbReference type="SAM" id="Phobius"/>
    </source>
</evidence>
<dbReference type="AlphaFoldDB" id="A0A366IED6"/>
<proteinExistence type="predicted"/>
<feature type="compositionally biased region" description="Basic and acidic residues" evidence="1">
    <location>
        <begin position="1"/>
        <end position="14"/>
    </location>
</feature>
<accession>A0A366IED6</accession>
<feature type="transmembrane region" description="Helical" evidence="2">
    <location>
        <begin position="31"/>
        <end position="52"/>
    </location>
</feature>
<sequence length="118" mass="12195">MFGPMEDRSREPLDSTRISDQPSLRRSSGTVWIVAGGLFLVVVAAVLAAILVSGGPAVPYAIATLALAAILYLVLLLARFAIRPGRVRLQVMAGSMICMAVVSIVGLLLCVGAESGGA</sequence>
<comment type="caution">
    <text evidence="3">The sequence shown here is derived from an EMBL/GenBank/DDBJ whole genome shotgun (WGS) entry which is preliminary data.</text>
</comment>